<proteinExistence type="predicted"/>
<dbReference type="HOGENOM" id="CLU_093176_0_0_11"/>
<feature type="transmembrane region" description="Helical" evidence="1">
    <location>
        <begin position="188"/>
        <end position="210"/>
    </location>
</feature>
<accession>A0A075UK39</accession>
<feature type="transmembrane region" description="Helical" evidence="1">
    <location>
        <begin position="40"/>
        <end position="63"/>
    </location>
</feature>
<dbReference type="RefSeq" id="WP_038507087.1">
    <property type="nucleotide sequence ID" value="NZ_CP008953.1"/>
</dbReference>
<feature type="transmembrane region" description="Helical" evidence="1">
    <location>
        <begin position="148"/>
        <end position="168"/>
    </location>
</feature>
<dbReference type="STRING" id="208439.AJAP_00225"/>
<evidence type="ECO:0000313" key="2">
    <source>
        <dbReference type="EMBL" id="AIG72984.1"/>
    </source>
</evidence>
<feature type="transmembrane region" description="Helical" evidence="1">
    <location>
        <begin position="7"/>
        <end position="28"/>
    </location>
</feature>
<dbReference type="AlphaFoldDB" id="A0A075UK39"/>
<dbReference type="KEGG" id="aja:AJAP_00225"/>
<dbReference type="eggNOG" id="ENOG5033U0X">
    <property type="taxonomic scope" value="Bacteria"/>
</dbReference>
<protein>
    <submittedName>
        <fullName evidence="2">Conserved putative membrane protein</fullName>
    </submittedName>
</protein>
<feature type="transmembrane region" description="Helical" evidence="1">
    <location>
        <begin position="112"/>
        <end position="136"/>
    </location>
</feature>
<sequence>MLAMTRYYLALLGHSQRYLPAILAYIAVNTVLYTDPKSPLLPQYGISAGSLLVVSCWLTIAMLDVEDPVQRLVTFSHARRWRSVLGGATLAVFGCAVVLILVTVLWSGLRTGGFTIGTFALGASAHALCALFGIAIGLPCSRLLVPRVGWSVLAAIFALAAVLLVKWLPLANPLLRALTSQQPLTGPFVVAVVAAVSALLLSATAVGYLLRRNA</sequence>
<feature type="transmembrane region" description="Helical" evidence="1">
    <location>
        <begin position="84"/>
        <end position="106"/>
    </location>
</feature>
<evidence type="ECO:0000313" key="3">
    <source>
        <dbReference type="Proteomes" id="UP000028492"/>
    </source>
</evidence>
<keyword evidence="1" id="KW-1133">Transmembrane helix</keyword>
<dbReference type="EMBL" id="CP008953">
    <property type="protein sequence ID" value="AIG72984.1"/>
    <property type="molecule type" value="Genomic_DNA"/>
</dbReference>
<organism evidence="2 3">
    <name type="scientific">Amycolatopsis japonica</name>
    <dbReference type="NCBI Taxonomy" id="208439"/>
    <lineage>
        <taxon>Bacteria</taxon>
        <taxon>Bacillati</taxon>
        <taxon>Actinomycetota</taxon>
        <taxon>Actinomycetes</taxon>
        <taxon>Pseudonocardiales</taxon>
        <taxon>Pseudonocardiaceae</taxon>
        <taxon>Amycolatopsis</taxon>
        <taxon>Amycolatopsis japonica group</taxon>
    </lineage>
</organism>
<keyword evidence="1" id="KW-0812">Transmembrane</keyword>
<gene>
    <name evidence="2" type="ORF">AJAP_00225</name>
</gene>
<evidence type="ECO:0000256" key="1">
    <source>
        <dbReference type="SAM" id="Phobius"/>
    </source>
</evidence>
<reference evidence="2 3" key="1">
    <citation type="journal article" date="2014" name="J. Biotechnol.">
        <title>Complete genome sequence of the actinobacterium Amycolatopsis japonica MG417-CF17(T) (=DSM 44213T) producing (S,S)-N,N'-ethylenediaminedisuccinic acid.</title>
        <authorList>
            <person name="Stegmann E."/>
            <person name="Albersmeier A."/>
            <person name="Spohn M."/>
            <person name="Gert H."/>
            <person name="Weber T."/>
            <person name="Wohlleben W."/>
            <person name="Kalinowski J."/>
            <person name="Ruckert C."/>
        </authorList>
    </citation>
    <scope>NUCLEOTIDE SEQUENCE [LARGE SCALE GENOMIC DNA]</scope>
    <source>
        <strain evidence="3">MG417-CF17 (DSM 44213)</strain>
    </source>
</reference>
<name>A0A075UK39_9PSEU</name>
<keyword evidence="1" id="KW-0472">Membrane</keyword>
<keyword evidence="3" id="KW-1185">Reference proteome</keyword>
<dbReference type="Proteomes" id="UP000028492">
    <property type="component" value="Chromosome"/>
</dbReference>